<proteinExistence type="predicted"/>
<dbReference type="PATRIC" id="fig|2209.69.peg.4069"/>
<reference evidence="1" key="1">
    <citation type="journal article" date="2015" name="ISME J.">
        <title>Genomic and phenotypic differentiation among Methanosarcina mazei populations from Columbia River sediment.</title>
        <authorList>
            <person name="Youngblut N.D."/>
            <person name="Wirth J.S."/>
            <person name="Henriksen J.R."/>
            <person name="Smith M."/>
            <person name="Simon H."/>
            <person name="Metcalf W.W."/>
            <person name="Whitaker R.J."/>
        </authorList>
    </citation>
    <scope>NUCLEOTIDE SEQUENCE [LARGE SCALE GENOMIC DNA]</scope>
    <source>
        <strain evidence="1">3.H.A.1A.1</strain>
    </source>
</reference>
<dbReference type="EMBL" id="JJPM01000270">
    <property type="protein sequence ID" value="KKG69832.1"/>
    <property type="molecule type" value="Genomic_DNA"/>
</dbReference>
<name>A0A0F8GWV9_METMZ</name>
<organism evidence="1">
    <name type="scientific">Methanosarcina mazei</name>
    <name type="common">Methanosarcina frisia</name>
    <dbReference type="NCBI Taxonomy" id="2209"/>
    <lineage>
        <taxon>Archaea</taxon>
        <taxon>Methanobacteriati</taxon>
        <taxon>Methanobacteriota</taxon>
        <taxon>Stenosarchaea group</taxon>
        <taxon>Methanomicrobia</taxon>
        <taxon>Methanosarcinales</taxon>
        <taxon>Methanosarcinaceae</taxon>
        <taxon>Methanosarcina</taxon>
    </lineage>
</organism>
<protein>
    <submittedName>
        <fullName evidence="1">Uncharacterized protein</fullName>
    </submittedName>
</protein>
<evidence type="ECO:0000313" key="1">
    <source>
        <dbReference type="EMBL" id="KKG69832.1"/>
    </source>
</evidence>
<dbReference type="AlphaFoldDB" id="A0A0F8GWV9"/>
<sequence>MKGLIPFYLIYCYGKTSLYTVFIKAVDSDLLINEDNIEEYGTLEMKSLHSLDLKINTQFIGVKPSKSKRTS</sequence>
<accession>A0A0F8GWV9</accession>
<gene>
    <name evidence="1" type="ORF">DU43_18335</name>
</gene>
<comment type="caution">
    <text evidence="1">The sequence shown here is derived from an EMBL/GenBank/DDBJ whole genome shotgun (WGS) entry which is preliminary data.</text>
</comment>